<feature type="region of interest" description="Disordered" evidence="1">
    <location>
        <begin position="185"/>
        <end position="208"/>
    </location>
</feature>
<dbReference type="InterPro" id="IPR014518">
    <property type="entry name" value="UCP022079"/>
</dbReference>
<dbReference type="OrthoDB" id="145435at2157"/>
<organism evidence="2 3">
    <name type="scientific">Halolamina pelagica</name>
    <dbReference type="NCBI Taxonomy" id="699431"/>
    <lineage>
        <taxon>Archaea</taxon>
        <taxon>Methanobacteriati</taxon>
        <taxon>Methanobacteriota</taxon>
        <taxon>Stenosarchaea group</taxon>
        <taxon>Halobacteria</taxon>
        <taxon>Halobacteriales</taxon>
        <taxon>Haloferacaceae</taxon>
    </lineage>
</organism>
<name>A0A0N8HZV2_9EURY</name>
<evidence type="ECO:0000313" key="3">
    <source>
        <dbReference type="Proteomes" id="UP000050535"/>
    </source>
</evidence>
<dbReference type="EMBL" id="LGUC01000001">
    <property type="protein sequence ID" value="KPN30539.1"/>
    <property type="molecule type" value="Genomic_DNA"/>
</dbReference>
<dbReference type="STRING" id="699431.SY89_01274"/>
<evidence type="ECO:0008006" key="4">
    <source>
        <dbReference type="Google" id="ProtNLM"/>
    </source>
</evidence>
<accession>A0A0N8HZV2</accession>
<dbReference type="Pfam" id="PF09920">
    <property type="entry name" value="DUF2150"/>
    <property type="match status" value="1"/>
</dbReference>
<dbReference type="PATRIC" id="fig|699431.3.peg.1302"/>
<keyword evidence="3" id="KW-1185">Reference proteome</keyword>
<evidence type="ECO:0000313" key="2">
    <source>
        <dbReference type="EMBL" id="KPN30539.1"/>
    </source>
</evidence>
<dbReference type="PIRSF" id="PIRSF022079">
    <property type="entry name" value="UCP022079"/>
    <property type="match status" value="1"/>
</dbReference>
<gene>
    <name evidence="2" type="ORF">SY89_01274</name>
</gene>
<proteinExistence type="predicted"/>
<sequence length="208" mass="22995">MTDDEPVETFYTEERWQNWIDRLREEDLDLEDEDSARLLMNLQEDTAIAVAKVLESYEDGSIDEERAHEELSEMQEIVLAEAPLEDEEKAMLIESVQMSLEVVFYAAQEFVAAGAAEEASVEEYIDAAADAEAGDDIDTAVGYIVQAGTLVIDGEEIDPALVEEMEYGLVAEWVNGLESLQNALASPRPSKKRTDGAAFSPPGVWEGV</sequence>
<evidence type="ECO:0000256" key="1">
    <source>
        <dbReference type="SAM" id="MobiDB-lite"/>
    </source>
</evidence>
<reference evidence="3" key="1">
    <citation type="submission" date="2013-11" db="EMBL/GenBank/DDBJ databases">
        <authorList>
            <person name="Hoang H.T."/>
            <person name="Killian M.L."/>
            <person name="Madson D.M."/>
            <person name="Arruda P.H.E."/>
            <person name="Sun D."/>
            <person name="Schwartz K.J."/>
            <person name="Yoon K."/>
        </authorList>
    </citation>
    <scope>NUCLEOTIDE SEQUENCE [LARGE SCALE GENOMIC DNA]</scope>
    <source>
        <strain evidence="3">CDK2</strain>
    </source>
</reference>
<protein>
    <recommendedName>
        <fullName evidence="4">DUF2150 family protein</fullName>
    </recommendedName>
</protein>
<comment type="caution">
    <text evidence="2">The sequence shown here is derived from an EMBL/GenBank/DDBJ whole genome shotgun (WGS) entry which is preliminary data.</text>
</comment>
<dbReference type="AlphaFoldDB" id="A0A0N8HZV2"/>
<dbReference type="Proteomes" id="UP000050535">
    <property type="component" value="Unassembled WGS sequence"/>
</dbReference>